<dbReference type="InterPro" id="IPR045574">
    <property type="entry name" value="ASTN1_2_Fn3"/>
</dbReference>
<dbReference type="PANTHER" id="PTHR16592">
    <property type="entry name" value="ASTROTACTIN-1-LIKE"/>
    <property type="match status" value="1"/>
</dbReference>
<reference evidence="4" key="1">
    <citation type="submission" date="2025-08" db="UniProtKB">
        <authorList>
            <consortium name="Ensembl"/>
        </authorList>
    </citation>
    <scope>IDENTIFICATION</scope>
</reference>
<dbReference type="PANTHER" id="PTHR16592:SF2">
    <property type="entry name" value="ASTROTACTIN-2"/>
    <property type="match status" value="1"/>
</dbReference>
<dbReference type="GO" id="GO:0007158">
    <property type="term" value="P:neuron cell-cell adhesion"/>
    <property type="evidence" value="ECO:0007669"/>
    <property type="project" value="TreeGrafter"/>
</dbReference>
<accession>A0A3Q1EE88</accession>
<dbReference type="Proteomes" id="UP000257200">
    <property type="component" value="Unplaced"/>
</dbReference>
<dbReference type="InterPro" id="IPR003961">
    <property type="entry name" value="FN3_dom"/>
</dbReference>
<dbReference type="Pfam" id="PF19743">
    <property type="entry name" value="ASTN1_2_fn3"/>
    <property type="match status" value="1"/>
</dbReference>
<proteinExistence type="predicted"/>
<evidence type="ECO:0000259" key="2">
    <source>
        <dbReference type="Pfam" id="PF18577"/>
    </source>
</evidence>
<feature type="domain" description="Astrotactin-2 C-terminal beta-hairpin" evidence="2">
    <location>
        <begin position="380"/>
        <end position="413"/>
    </location>
</feature>
<keyword evidence="5" id="KW-1185">Reference proteome</keyword>
<protein>
    <recommendedName>
        <fullName evidence="6">Astrotactin 2</fullName>
    </recommendedName>
</protein>
<evidence type="ECO:0008006" key="6">
    <source>
        <dbReference type="Google" id="ProtNLM"/>
    </source>
</evidence>
<dbReference type="InterPro" id="IPR040510">
    <property type="entry name" value="ASTN_2_hairpin"/>
</dbReference>
<dbReference type="InterPro" id="IPR013783">
    <property type="entry name" value="Ig-like_fold"/>
</dbReference>
<sequence>MNIIFVVNCLSLSPSPPTFRPFLFCLPLSEATDQGVGGGGRRELKSVPFISYLSALQKSQLLSDDMVNGVEIRCQEKGSCPAGCHLRSGEQPSPIPVLLEVSRVVPLYSLVQDNVTKEAFKSATMSSYWCAGKGDVIDNWCRCDLSAFSKDGLPNCSPLRQPILRLAPYLEPSSTMVALEWKDVEPLIGCKVSDYIIQHKRVEDPSEAEVYTGEVLSLMDDLFSGLGSSCVVAGRRSGDHPHSVLYSVVFKCLEPDSLYKFTLYAVDSRGSHSESSFVSVRTSCPVVDDSRAEEIADKVYNLYNGYTSGKEQQMAYNTLMEIAPPLLYRVQHHYNSHYEKFGDFVWRSEDELGPRKANLILRRVEKISLYCRSLLRSTHIQSRTDTMAYVYCRSEEGRPPSNTWHGSLHDSRTIITYLPLLLSFERRN</sequence>
<dbReference type="Pfam" id="PF18577">
    <property type="entry name" value="ASTN_2_hairpin"/>
    <property type="match status" value="1"/>
</dbReference>
<dbReference type="GeneTree" id="ENSGT00390000003140"/>
<feature type="domain" description="Annexin-like" evidence="1">
    <location>
        <begin position="284"/>
        <end position="376"/>
    </location>
</feature>
<dbReference type="Ensembl" id="ENSAPOT00000013157.1">
    <property type="protein sequence ID" value="ENSAPOP00000002606.1"/>
    <property type="gene ID" value="ENSAPOG00000004068.1"/>
</dbReference>
<dbReference type="Gene3D" id="2.60.40.10">
    <property type="entry name" value="Immunoglobulins"/>
    <property type="match status" value="1"/>
</dbReference>
<evidence type="ECO:0000259" key="3">
    <source>
        <dbReference type="Pfam" id="PF19743"/>
    </source>
</evidence>
<dbReference type="AlphaFoldDB" id="A0A3Q1EE88"/>
<dbReference type="Pfam" id="PF18411">
    <property type="entry name" value="Annexin_2"/>
    <property type="match status" value="1"/>
</dbReference>
<evidence type="ECO:0000259" key="1">
    <source>
        <dbReference type="Pfam" id="PF18411"/>
    </source>
</evidence>
<organism evidence="4 5">
    <name type="scientific">Acanthochromis polyacanthus</name>
    <name type="common">spiny chromis</name>
    <dbReference type="NCBI Taxonomy" id="80966"/>
    <lineage>
        <taxon>Eukaryota</taxon>
        <taxon>Metazoa</taxon>
        <taxon>Chordata</taxon>
        <taxon>Craniata</taxon>
        <taxon>Vertebrata</taxon>
        <taxon>Euteleostomi</taxon>
        <taxon>Actinopterygii</taxon>
        <taxon>Neopterygii</taxon>
        <taxon>Teleostei</taxon>
        <taxon>Neoteleostei</taxon>
        <taxon>Acanthomorphata</taxon>
        <taxon>Ovalentaria</taxon>
        <taxon>Pomacentridae</taxon>
        <taxon>Acanthochromis</taxon>
    </lineage>
</organism>
<dbReference type="InterPro" id="IPR036116">
    <property type="entry name" value="FN3_sf"/>
</dbReference>
<dbReference type="GO" id="GO:0016020">
    <property type="term" value="C:membrane"/>
    <property type="evidence" value="ECO:0007669"/>
    <property type="project" value="TreeGrafter"/>
</dbReference>
<dbReference type="InterPro" id="IPR040685">
    <property type="entry name" value="Annexin-like"/>
</dbReference>
<dbReference type="SUPFAM" id="SSF49265">
    <property type="entry name" value="Fibronectin type III"/>
    <property type="match status" value="1"/>
</dbReference>
<dbReference type="CDD" id="cd00063">
    <property type="entry name" value="FN3"/>
    <property type="match status" value="1"/>
</dbReference>
<dbReference type="InterPro" id="IPR026995">
    <property type="entry name" value="Astrotactin"/>
</dbReference>
<evidence type="ECO:0000313" key="4">
    <source>
        <dbReference type="Ensembl" id="ENSAPOP00000002606.1"/>
    </source>
</evidence>
<dbReference type="GO" id="GO:0001764">
    <property type="term" value="P:neuron migration"/>
    <property type="evidence" value="ECO:0007669"/>
    <property type="project" value="InterPro"/>
</dbReference>
<evidence type="ECO:0000313" key="5">
    <source>
        <dbReference type="Proteomes" id="UP000257200"/>
    </source>
</evidence>
<name>A0A3Q1EE88_9TELE</name>
<feature type="domain" description="Astrotactin-1/2 Fn3" evidence="3">
    <location>
        <begin position="160"/>
        <end position="282"/>
    </location>
</feature>
<reference evidence="4" key="2">
    <citation type="submission" date="2025-09" db="UniProtKB">
        <authorList>
            <consortium name="Ensembl"/>
        </authorList>
    </citation>
    <scope>IDENTIFICATION</scope>
</reference>
<dbReference type="GO" id="GO:0005768">
    <property type="term" value="C:endosome"/>
    <property type="evidence" value="ECO:0007669"/>
    <property type="project" value="TreeGrafter"/>
</dbReference>